<evidence type="ECO:0000256" key="1">
    <source>
        <dbReference type="SAM" id="Phobius"/>
    </source>
</evidence>
<proteinExistence type="predicted"/>
<dbReference type="Proteomes" id="UP000689195">
    <property type="component" value="Unassembled WGS sequence"/>
</dbReference>
<feature type="transmembrane region" description="Helical" evidence="1">
    <location>
        <begin position="20"/>
        <end position="41"/>
    </location>
</feature>
<keyword evidence="3" id="KW-1185">Reference proteome</keyword>
<dbReference type="AlphaFoldDB" id="A0A8S1TQJ1"/>
<sequence length="158" mass="19276">MAMFQLSNNLINVVFQNYTVGYLELYIAFYQLQLICTRYIFISYAHMHLSICQQIYLSYQFWQGFLTQFMLKLYLNKKKCKNIKIDKILQLDQITGQLEKFYFLRLDLLYLLQDLFKIYGLQKHFYICRSAKIVRVCNQIFQNQIYCQLSQHPYQQHL</sequence>
<name>A0A8S1TQJ1_9CILI</name>
<dbReference type="EMBL" id="CAJJDO010000028">
    <property type="protein sequence ID" value="CAD8156341.1"/>
    <property type="molecule type" value="Genomic_DNA"/>
</dbReference>
<keyword evidence="1" id="KW-0812">Transmembrane</keyword>
<evidence type="ECO:0000313" key="3">
    <source>
        <dbReference type="Proteomes" id="UP000689195"/>
    </source>
</evidence>
<protein>
    <recommendedName>
        <fullName evidence="4">Transmembrane protein</fullName>
    </recommendedName>
</protein>
<gene>
    <name evidence="2" type="ORF">PPENT_87.1.T0280271</name>
</gene>
<evidence type="ECO:0000313" key="2">
    <source>
        <dbReference type="EMBL" id="CAD8156341.1"/>
    </source>
</evidence>
<organism evidence="2 3">
    <name type="scientific">Paramecium pentaurelia</name>
    <dbReference type="NCBI Taxonomy" id="43138"/>
    <lineage>
        <taxon>Eukaryota</taxon>
        <taxon>Sar</taxon>
        <taxon>Alveolata</taxon>
        <taxon>Ciliophora</taxon>
        <taxon>Intramacronucleata</taxon>
        <taxon>Oligohymenophorea</taxon>
        <taxon>Peniculida</taxon>
        <taxon>Parameciidae</taxon>
        <taxon>Paramecium</taxon>
    </lineage>
</organism>
<comment type="caution">
    <text evidence="2">The sequence shown here is derived from an EMBL/GenBank/DDBJ whole genome shotgun (WGS) entry which is preliminary data.</text>
</comment>
<keyword evidence="1" id="KW-1133">Transmembrane helix</keyword>
<keyword evidence="1" id="KW-0472">Membrane</keyword>
<accession>A0A8S1TQJ1</accession>
<reference evidence="2" key="1">
    <citation type="submission" date="2021-01" db="EMBL/GenBank/DDBJ databases">
        <authorList>
            <consortium name="Genoscope - CEA"/>
            <person name="William W."/>
        </authorList>
    </citation>
    <scope>NUCLEOTIDE SEQUENCE</scope>
</reference>
<evidence type="ECO:0008006" key="4">
    <source>
        <dbReference type="Google" id="ProtNLM"/>
    </source>
</evidence>